<reference evidence="1" key="1">
    <citation type="journal article" date="2014" name="Front. Microbiol.">
        <title>High frequency of phylogenetically diverse reductive dehalogenase-homologous genes in deep subseafloor sedimentary metagenomes.</title>
        <authorList>
            <person name="Kawai M."/>
            <person name="Futagami T."/>
            <person name="Toyoda A."/>
            <person name="Takaki Y."/>
            <person name="Nishi S."/>
            <person name="Hori S."/>
            <person name="Arai W."/>
            <person name="Tsubouchi T."/>
            <person name="Morono Y."/>
            <person name="Uchiyama I."/>
            <person name="Ito T."/>
            <person name="Fujiyama A."/>
            <person name="Inagaki F."/>
            <person name="Takami H."/>
        </authorList>
    </citation>
    <scope>NUCLEOTIDE SEQUENCE</scope>
    <source>
        <strain evidence="1">Expedition CK06-06</strain>
    </source>
</reference>
<proteinExistence type="predicted"/>
<dbReference type="AlphaFoldDB" id="X1MEN0"/>
<accession>X1MEN0</accession>
<dbReference type="EMBL" id="BARV01018034">
    <property type="protein sequence ID" value="GAI30107.1"/>
    <property type="molecule type" value="Genomic_DNA"/>
</dbReference>
<protein>
    <submittedName>
        <fullName evidence="1">Uncharacterized protein</fullName>
    </submittedName>
</protein>
<name>X1MEN0_9ZZZZ</name>
<organism evidence="1">
    <name type="scientific">marine sediment metagenome</name>
    <dbReference type="NCBI Taxonomy" id="412755"/>
    <lineage>
        <taxon>unclassified sequences</taxon>
        <taxon>metagenomes</taxon>
        <taxon>ecological metagenomes</taxon>
    </lineage>
</organism>
<comment type="caution">
    <text evidence="1">The sequence shown here is derived from an EMBL/GenBank/DDBJ whole genome shotgun (WGS) entry which is preliminary data.</text>
</comment>
<gene>
    <name evidence="1" type="ORF">S06H3_30606</name>
</gene>
<sequence length="34" mass="4346">YNRKEALRRLREIHRLKNKRLTIKEIKDYFVKNC</sequence>
<feature type="non-terminal residue" evidence="1">
    <location>
        <position position="1"/>
    </location>
</feature>
<evidence type="ECO:0000313" key="1">
    <source>
        <dbReference type="EMBL" id="GAI30107.1"/>
    </source>
</evidence>